<dbReference type="Proteomes" id="UP000028582">
    <property type="component" value="Unassembled WGS sequence"/>
</dbReference>
<name>A0A081AP18_PHYNI</name>
<dbReference type="AlphaFoldDB" id="A0A081AP18"/>
<proteinExistence type="predicted"/>
<protein>
    <submittedName>
        <fullName evidence="2">Uncharacterized protein</fullName>
    </submittedName>
</protein>
<accession>A0A081AP18</accession>
<evidence type="ECO:0000313" key="3">
    <source>
        <dbReference type="Proteomes" id="UP000028582"/>
    </source>
</evidence>
<sequence length="91" mass="9553">MGSRPLEGPADPALCSAAVACRLLDSMLAVNRSLVKARRFGAKRRGRSSLNRTAKRLYGERHRANPAPASPTGLLAAGEHAEARDGGFAVA</sequence>
<dbReference type="EMBL" id="ANJA01000980">
    <property type="protein sequence ID" value="ETO80629.1"/>
    <property type="molecule type" value="Genomic_DNA"/>
</dbReference>
<comment type="caution">
    <text evidence="2">The sequence shown here is derived from an EMBL/GenBank/DDBJ whole genome shotgun (WGS) entry which is preliminary data.</text>
</comment>
<evidence type="ECO:0000256" key="1">
    <source>
        <dbReference type="SAM" id="MobiDB-lite"/>
    </source>
</evidence>
<feature type="region of interest" description="Disordered" evidence="1">
    <location>
        <begin position="41"/>
        <end position="78"/>
    </location>
</feature>
<gene>
    <name evidence="2" type="ORF">F444_04926</name>
</gene>
<evidence type="ECO:0000313" key="2">
    <source>
        <dbReference type="EMBL" id="ETO80629.1"/>
    </source>
</evidence>
<organism evidence="2 3">
    <name type="scientific">Phytophthora nicotianae P1976</name>
    <dbReference type="NCBI Taxonomy" id="1317066"/>
    <lineage>
        <taxon>Eukaryota</taxon>
        <taxon>Sar</taxon>
        <taxon>Stramenopiles</taxon>
        <taxon>Oomycota</taxon>
        <taxon>Peronosporomycetes</taxon>
        <taxon>Peronosporales</taxon>
        <taxon>Peronosporaceae</taxon>
        <taxon>Phytophthora</taxon>
    </lineage>
</organism>
<reference evidence="2 3" key="1">
    <citation type="submission" date="2013-11" db="EMBL/GenBank/DDBJ databases">
        <title>The Genome Sequence of Phytophthora parasitica P1976.</title>
        <authorList>
            <consortium name="The Broad Institute Genomics Platform"/>
            <person name="Russ C."/>
            <person name="Tyler B."/>
            <person name="Panabieres F."/>
            <person name="Shan W."/>
            <person name="Tripathy S."/>
            <person name="Grunwald N."/>
            <person name="Machado M."/>
            <person name="Johnson C.S."/>
            <person name="Walker B."/>
            <person name="Young S."/>
            <person name="Zeng Q."/>
            <person name="Gargeya S."/>
            <person name="Fitzgerald M."/>
            <person name="Haas B."/>
            <person name="Abouelleil A."/>
            <person name="Allen A.W."/>
            <person name="Alvarado L."/>
            <person name="Arachchi H.M."/>
            <person name="Berlin A.M."/>
            <person name="Chapman S.B."/>
            <person name="Gainer-Dewar J."/>
            <person name="Goldberg J."/>
            <person name="Griggs A."/>
            <person name="Gujja S."/>
            <person name="Hansen M."/>
            <person name="Howarth C."/>
            <person name="Imamovic A."/>
            <person name="Ireland A."/>
            <person name="Larimer J."/>
            <person name="McCowan C."/>
            <person name="Murphy C."/>
            <person name="Pearson M."/>
            <person name="Poon T.W."/>
            <person name="Priest M."/>
            <person name="Roberts A."/>
            <person name="Saif S."/>
            <person name="Shea T."/>
            <person name="Sisk P."/>
            <person name="Sykes S."/>
            <person name="Wortman J."/>
            <person name="Nusbaum C."/>
            <person name="Birren B."/>
        </authorList>
    </citation>
    <scope>NUCLEOTIDE SEQUENCE [LARGE SCALE GENOMIC DNA]</scope>
    <source>
        <strain evidence="2 3">P1976</strain>
    </source>
</reference>